<dbReference type="Pfam" id="PF08937">
    <property type="entry name" value="ThsB_TIR"/>
    <property type="match status" value="1"/>
</dbReference>
<keyword evidence="6" id="KW-1185">Reference proteome</keyword>
<dbReference type="EMBL" id="BMIT01000002">
    <property type="protein sequence ID" value="GGE84728.1"/>
    <property type="molecule type" value="Genomic_DNA"/>
</dbReference>
<feature type="transmembrane region" description="Helical" evidence="3">
    <location>
        <begin position="260"/>
        <end position="280"/>
    </location>
</feature>
<dbReference type="SMART" id="SM00320">
    <property type="entry name" value="WD40"/>
    <property type="match status" value="3"/>
</dbReference>
<keyword evidence="3" id="KW-0472">Membrane</keyword>
<dbReference type="InterPro" id="IPR035897">
    <property type="entry name" value="Toll_tir_struct_dom_sf"/>
</dbReference>
<dbReference type="InterPro" id="IPR001680">
    <property type="entry name" value="WD40_rpt"/>
</dbReference>
<organism evidence="5 6">
    <name type="scientific">Pseudoalteromonas gelatinilytica</name>
    <dbReference type="NCBI Taxonomy" id="1703256"/>
    <lineage>
        <taxon>Bacteria</taxon>
        <taxon>Pseudomonadati</taxon>
        <taxon>Pseudomonadota</taxon>
        <taxon>Gammaproteobacteria</taxon>
        <taxon>Alteromonadales</taxon>
        <taxon>Pseudoalteromonadaceae</taxon>
        <taxon>Pseudoalteromonas</taxon>
    </lineage>
</organism>
<evidence type="ECO:0000256" key="1">
    <source>
        <dbReference type="ARBA" id="ARBA00022574"/>
    </source>
</evidence>
<dbReference type="InterPro" id="IPR015943">
    <property type="entry name" value="WD40/YVTN_repeat-like_dom_sf"/>
</dbReference>
<dbReference type="Proteomes" id="UP000638462">
    <property type="component" value="Unassembled WGS sequence"/>
</dbReference>
<feature type="transmembrane region" description="Helical" evidence="3">
    <location>
        <begin position="221"/>
        <end position="239"/>
    </location>
</feature>
<dbReference type="SUPFAM" id="SSF69322">
    <property type="entry name" value="Tricorn protease domain 2"/>
    <property type="match status" value="1"/>
</dbReference>
<dbReference type="InterPro" id="IPR015032">
    <property type="entry name" value="ThsB__TIR-like_domain"/>
</dbReference>
<name>A0ABQ1T5B6_9GAMM</name>
<evidence type="ECO:0000259" key="4">
    <source>
        <dbReference type="Pfam" id="PF08937"/>
    </source>
</evidence>
<comment type="caution">
    <text evidence="5">The sequence shown here is derived from an EMBL/GenBank/DDBJ whole genome shotgun (WGS) entry which is preliminary data.</text>
</comment>
<dbReference type="Gene3D" id="3.40.50.10140">
    <property type="entry name" value="Toll/interleukin-1 receptor homology (TIR) domain"/>
    <property type="match status" value="1"/>
</dbReference>
<gene>
    <name evidence="5" type="ORF">GCM10008027_06950</name>
</gene>
<reference evidence="6" key="1">
    <citation type="journal article" date="2019" name="Int. J. Syst. Evol. Microbiol.">
        <title>The Global Catalogue of Microorganisms (GCM) 10K type strain sequencing project: providing services to taxonomists for standard genome sequencing and annotation.</title>
        <authorList>
            <consortium name="The Broad Institute Genomics Platform"/>
            <consortium name="The Broad Institute Genome Sequencing Center for Infectious Disease"/>
            <person name="Wu L."/>
            <person name="Ma J."/>
        </authorList>
    </citation>
    <scope>NUCLEOTIDE SEQUENCE [LARGE SCALE GENOMIC DNA]</scope>
    <source>
        <strain evidence="6">CGMCC 1.15394</strain>
    </source>
</reference>
<keyword evidence="3" id="KW-1133">Transmembrane helix</keyword>
<keyword evidence="3" id="KW-0812">Transmembrane</keyword>
<dbReference type="PANTHER" id="PTHR22838">
    <property type="entry name" value="WD REPEAT PROTEIN 26-RELATED"/>
    <property type="match status" value="1"/>
</dbReference>
<dbReference type="InterPro" id="IPR051350">
    <property type="entry name" value="WD_repeat-ST_regulator"/>
</dbReference>
<dbReference type="RefSeq" id="WP_188727235.1">
    <property type="nucleotide sequence ID" value="NZ_BMIT01000002.1"/>
</dbReference>
<accession>A0ABQ1T5B6</accession>
<dbReference type="SUPFAM" id="SSF50998">
    <property type="entry name" value="Quinoprotein alcohol dehydrogenase-like"/>
    <property type="match status" value="1"/>
</dbReference>
<dbReference type="Gene3D" id="2.130.10.10">
    <property type="entry name" value="YVTN repeat-like/Quinoprotein amine dehydrogenase"/>
    <property type="match status" value="3"/>
</dbReference>
<feature type="domain" description="Thoeris protein ThsB TIR-like" evidence="4">
    <location>
        <begin position="13"/>
        <end position="128"/>
    </location>
</feature>
<keyword evidence="2" id="KW-0677">Repeat</keyword>
<evidence type="ECO:0000313" key="5">
    <source>
        <dbReference type="EMBL" id="GGE84728.1"/>
    </source>
</evidence>
<evidence type="ECO:0000313" key="6">
    <source>
        <dbReference type="Proteomes" id="UP000638462"/>
    </source>
</evidence>
<dbReference type="SUPFAM" id="SSF52200">
    <property type="entry name" value="Toll/Interleukin receptor TIR domain"/>
    <property type="match status" value="1"/>
</dbReference>
<protein>
    <recommendedName>
        <fullName evidence="4">Thoeris protein ThsB TIR-like domain-containing protein</fullName>
    </recommendedName>
</protein>
<evidence type="ECO:0000256" key="2">
    <source>
        <dbReference type="ARBA" id="ARBA00022737"/>
    </source>
</evidence>
<dbReference type="PANTHER" id="PTHR22838:SF0">
    <property type="entry name" value="WD REPEAT-CONTAINING PROTEIN 26"/>
    <property type="match status" value="1"/>
</dbReference>
<proteinExistence type="predicted"/>
<evidence type="ECO:0000256" key="3">
    <source>
        <dbReference type="SAM" id="Phobius"/>
    </source>
</evidence>
<keyword evidence="1" id="KW-0853">WD repeat</keyword>
<dbReference type="InterPro" id="IPR011047">
    <property type="entry name" value="Quinoprotein_ADH-like_sf"/>
</dbReference>
<sequence>MSEELVKHQYLAFISYRHADNKQTGRQWATWLHQAIETYEIPKDLVGQKNARGELIPERIFPIFRDEEELPADADLGNAITRALDNTQLLIVLCSPNAVASTYVADEIDYFKKLGRSDQIIAAMIDGEPNASWDKTKQSQGVTPEDECFPKPLQYAYDAQGNPTTQLAEPLAADFRVNHDGKLEQGWTSIEAYKQYLKSSTEFSNQDIARYVEQYQAQQKLMLLKIIAGILGVPLGALTKRDQAYQLELAKQKAKRLRQWLSAVAMLAVIAVVAGVFAYIKQQQAIKNEQLAQQQTKIATEQRDASLLNQSRFLLDRARHANDDGEHDTALLLGLNALPGLYGGERPMPGGIGQLRRAIYANNKRFYYQAQEKVEQYQYVESEQLFVLSNGKVKRLSIADSDKDKPLETEQFVQGFGLSRDNKHLAIATREGEVSVWDSDTLTKQQSIEIKGEIKNLVFSPDNKILYMSSHFDRLIAWDVANNALLYDVKHSQQYGLADIQISKNGHYILTTPELVGPLKLINAQNGNEIRSLELAYDFTAKNSLARQTGFTNDSQGLVIYDLNGTRVEAVESGEQQGVTPHIHTLMSKNGEYVYAMATVNQVQSTTENADFIRSLEKAPTLWNIKTNQGSQLSHFSNVEDGAFTPDGKLLITIAYKNVRVWDVATGIEVNNFKINQRTKLVLTNTELVNASSDDKSISIWSLLKNSPSITLSEKINLWGAEFSTDGQTLTAQSLDNKNQLYMFNSLSGELVRRIDLCERHRVNIADVANAKRFVSVECGYGNHQVFDLDKNSLIEFGGQYDSASVLLLNEAQQFVLFIEDSWNKKALYFVDLISKQNLAEIPLDEDTIMTEPRLSADGRYLLLGNNKKGVMLYDLQAKKPQFNTTKIARVLDAYFVSQANRLVIKTAKRKVNILDLQTGEVLKQLTFQSDISDLLVKGSDLVIGLKDKAVVVVDTVSLQELYRFNTTEEAGDLSLSASTEYLIINQGKPSIYHLETGQLFYQVDDYQQQQIAFDEHADRLIILANQGKLFSLPALSREINDAAKNALPKRRNCLTQKQREDNFISPLNTQQKQARGCLK</sequence>